<dbReference type="InterPro" id="IPR050228">
    <property type="entry name" value="Carboxylesterase_BioH"/>
</dbReference>
<evidence type="ECO:0000313" key="3">
    <source>
        <dbReference type="Proteomes" id="UP001595711"/>
    </source>
</evidence>
<keyword evidence="3" id="KW-1185">Reference proteome</keyword>
<dbReference type="InterPro" id="IPR000639">
    <property type="entry name" value="Epox_hydrolase-like"/>
</dbReference>
<gene>
    <name evidence="2" type="ORF">ACFOOQ_12960</name>
</gene>
<feature type="domain" description="AB hydrolase-1" evidence="1">
    <location>
        <begin position="24"/>
        <end position="250"/>
    </location>
</feature>
<evidence type="ECO:0000259" key="1">
    <source>
        <dbReference type="Pfam" id="PF00561"/>
    </source>
</evidence>
<proteinExistence type="predicted"/>
<comment type="caution">
    <text evidence="2">The sequence shown here is derived from an EMBL/GenBank/DDBJ whole genome shotgun (WGS) entry which is preliminary data.</text>
</comment>
<reference evidence="3" key="1">
    <citation type="journal article" date="2019" name="Int. J. Syst. Evol. Microbiol.">
        <title>The Global Catalogue of Microorganisms (GCM) 10K type strain sequencing project: providing services to taxonomists for standard genome sequencing and annotation.</title>
        <authorList>
            <consortium name="The Broad Institute Genomics Platform"/>
            <consortium name="The Broad Institute Genome Sequencing Center for Infectious Disease"/>
            <person name="Wu L."/>
            <person name="Ma J."/>
        </authorList>
    </citation>
    <scope>NUCLEOTIDE SEQUENCE [LARGE SCALE GENOMIC DNA]</scope>
    <source>
        <strain evidence="3">KCTC 42182</strain>
    </source>
</reference>
<dbReference type="PRINTS" id="PR00111">
    <property type="entry name" value="ABHYDROLASE"/>
</dbReference>
<dbReference type="PANTHER" id="PTHR43194">
    <property type="entry name" value="HYDROLASE ALPHA/BETA FOLD FAMILY"/>
    <property type="match status" value="1"/>
</dbReference>
<sequence length="264" mass="28082">MWLDVAGKRVFAATGGRDFDATKPAVVFIHGNACDHTVWALQTRWFAYHGYSVLALDLPGNGRSDGPMPDSIEAFAAWLPQLLDAAGLKQAALVGHSMGALIALETAAKHPDRVSKLALLGFTWPMAVNPELQALADSGAYTVVELMNDWMLPKKSQIGGNKVPGSYLLGGSIRLVDQAPRASLALGFRVCNSYAGGAEAVTAVQCPALILSGQRDIMTSPRAVQGLLKAFRDARLEVLPGCGHLMMGERPDETLDALKTFIAG</sequence>
<dbReference type="InterPro" id="IPR029058">
    <property type="entry name" value="AB_hydrolase_fold"/>
</dbReference>
<dbReference type="SUPFAM" id="SSF53474">
    <property type="entry name" value="alpha/beta-Hydrolases"/>
    <property type="match status" value="1"/>
</dbReference>
<dbReference type="Proteomes" id="UP001595711">
    <property type="component" value="Unassembled WGS sequence"/>
</dbReference>
<dbReference type="InterPro" id="IPR000073">
    <property type="entry name" value="AB_hydrolase_1"/>
</dbReference>
<dbReference type="EMBL" id="JBHRYJ010000002">
    <property type="protein sequence ID" value="MFC3676460.1"/>
    <property type="molecule type" value="Genomic_DNA"/>
</dbReference>
<dbReference type="GO" id="GO:0016787">
    <property type="term" value="F:hydrolase activity"/>
    <property type="evidence" value="ECO:0007669"/>
    <property type="project" value="UniProtKB-KW"/>
</dbReference>
<evidence type="ECO:0000313" key="2">
    <source>
        <dbReference type="EMBL" id="MFC3676460.1"/>
    </source>
</evidence>
<dbReference type="PRINTS" id="PR00412">
    <property type="entry name" value="EPOXHYDRLASE"/>
</dbReference>
<dbReference type="PANTHER" id="PTHR43194:SF2">
    <property type="entry name" value="PEROXISOMAL MEMBRANE PROTEIN LPX1"/>
    <property type="match status" value="1"/>
</dbReference>
<organism evidence="2 3">
    <name type="scientific">Ferrovibrio xuzhouensis</name>
    <dbReference type="NCBI Taxonomy" id="1576914"/>
    <lineage>
        <taxon>Bacteria</taxon>
        <taxon>Pseudomonadati</taxon>
        <taxon>Pseudomonadota</taxon>
        <taxon>Alphaproteobacteria</taxon>
        <taxon>Rhodospirillales</taxon>
        <taxon>Rhodospirillaceae</taxon>
        <taxon>Ferrovibrio</taxon>
    </lineage>
</organism>
<keyword evidence="2" id="KW-0378">Hydrolase</keyword>
<dbReference type="Pfam" id="PF00561">
    <property type="entry name" value="Abhydrolase_1"/>
    <property type="match status" value="1"/>
</dbReference>
<protein>
    <submittedName>
        <fullName evidence="2">Alpha/beta fold hydrolase</fullName>
    </submittedName>
</protein>
<dbReference type="RefSeq" id="WP_379727121.1">
    <property type="nucleotide sequence ID" value="NZ_JBHRYJ010000002.1"/>
</dbReference>
<dbReference type="Gene3D" id="3.40.50.1820">
    <property type="entry name" value="alpha/beta hydrolase"/>
    <property type="match status" value="1"/>
</dbReference>
<accession>A0ABV7VG13</accession>
<name>A0ABV7VG13_9PROT</name>